<dbReference type="RefSeq" id="WP_011813121.1">
    <property type="nucleotide sequence ID" value="NC_008789.1"/>
</dbReference>
<feature type="region of interest" description="Disordered" evidence="1">
    <location>
        <begin position="154"/>
        <end position="186"/>
    </location>
</feature>
<dbReference type="KEGG" id="hha:Hhal_0304"/>
<reference evidence="4" key="1">
    <citation type="submission" date="2006-12" db="EMBL/GenBank/DDBJ databases">
        <title>Complete sequence of Halorhodospira halophila SL1.</title>
        <authorList>
            <consortium name="US DOE Joint Genome Institute"/>
            <person name="Copeland A."/>
            <person name="Lucas S."/>
            <person name="Lapidus A."/>
            <person name="Barry K."/>
            <person name="Detter J.C."/>
            <person name="Glavina del Rio T."/>
            <person name="Hammon N."/>
            <person name="Israni S."/>
            <person name="Dalin E."/>
            <person name="Tice H."/>
            <person name="Pitluck S."/>
            <person name="Saunders E."/>
            <person name="Brettin T."/>
            <person name="Bruce D."/>
            <person name="Han C."/>
            <person name="Tapia R."/>
            <person name="Schmutz J."/>
            <person name="Larimer F."/>
            <person name="Land M."/>
            <person name="Hauser L."/>
            <person name="Kyrpides N."/>
            <person name="Mikhailova N."/>
            <person name="Hoff W."/>
            <person name="Richardson P."/>
        </authorList>
    </citation>
    <scope>NUCLEOTIDE SEQUENCE [LARGE SCALE GENOMIC DNA]</scope>
    <source>
        <strain evidence="4">DSM 244 / SL1</strain>
    </source>
</reference>
<feature type="compositionally biased region" description="Basic and acidic residues" evidence="1">
    <location>
        <begin position="166"/>
        <end position="186"/>
    </location>
</feature>
<dbReference type="Pfam" id="PF04773">
    <property type="entry name" value="FecR"/>
    <property type="match status" value="1"/>
</dbReference>
<sequence length="542" mass="59238">MTTEPGRAAAPLVLAAAVLGGTAGYIPLVAAEERIGIVLANRGDPVLIRDGEEQPVGRRDEIRAGDRLKTDDRSRLQMRLNDGQTLSLTENTELHIEAYHFDEDSGAGESRKSLIEGGLRAITGQISGEDDYTIETEVATIGIRGTIFELAHSDGITAGGTPRGRGYAENRGDNRQRINTGDDARTDYYRVVDADLPPEALPERPAELAALDEAAPDTPEDSEATDENGSQPSEDDAEETSTDEQQASEETEGDMDTPEDSDLPATVDAPVEPATDDGIAVAQQETAAKEAEDDTDDIDDTVELDHDLLVDINPDAAGVVPEPGESFVYIRGDARGADDPLFFRTPTLEEREEMAREGDWDFHADDEQEEFGPATGEWGYWFETDSDEIGGFWIQGESYVDEVDLEPEEELPFYGGWVEAGWSRGLLGDQGAAFEDARITIAEDQAVTLEHFEIRQYRPDHENHLIWRTDRKDTNLGALAEGINVSGDILILGESADGFSGDLAAMLSQMDETLELLGEFDFQADDNEDWAVDGVFFLELDD</sequence>
<dbReference type="STRING" id="349124.Hhal_0304"/>
<dbReference type="AlphaFoldDB" id="A1WTT6"/>
<keyword evidence="4" id="KW-1185">Reference proteome</keyword>
<evidence type="ECO:0000256" key="1">
    <source>
        <dbReference type="SAM" id="MobiDB-lite"/>
    </source>
</evidence>
<feature type="compositionally biased region" description="Acidic residues" evidence="1">
    <location>
        <begin position="233"/>
        <end position="262"/>
    </location>
</feature>
<dbReference type="PANTHER" id="PTHR38731">
    <property type="entry name" value="LIPL45-RELATED LIPOPROTEIN-RELATED"/>
    <property type="match status" value="1"/>
</dbReference>
<dbReference type="OrthoDB" id="7028389at2"/>
<gene>
    <name evidence="3" type="ordered locus">Hhal_0304</name>
</gene>
<organism evidence="3 4">
    <name type="scientific">Halorhodospira halophila (strain DSM 244 / SL1)</name>
    <name type="common">Ectothiorhodospira halophila (strain DSM 244 / SL1)</name>
    <dbReference type="NCBI Taxonomy" id="349124"/>
    <lineage>
        <taxon>Bacteria</taxon>
        <taxon>Pseudomonadati</taxon>
        <taxon>Pseudomonadota</taxon>
        <taxon>Gammaproteobacteria</taxon>
        <taxon>Chromatiales</taxon>
        <taxon>Ectothiorhodospiraceae</taxon>
        <taxon>Halorhodospira</taxon>
    </lineage>
</organism>
<dbReference type="eggNOG" id="COG4254">
    <property type="taxonomic scope" value="Bacteria"/>
</dbReference>
<evidence type="ECO:0000259" key="2">
    <source>
        <dbReference type="Pfam" id="PF04773"/>
    </source>
</evidence>
<name>A1WTT6_HALHL</name>
<feature type="compositionally biased region" description="Acidic residues" evidence="1">
    <location>
        <begin position="214"/>
        <end position="226"/>
    </location>
</feature>
<dbReference type="EMBL" id="CP000544">
    <property type="protein sequence ID" value="ABM61098.1"/>
    <property type="molecule type" value="Genomic_DNA"/>
</dbReference>
<protein>
    <recommendedName>
        <fullName evidence="2">FecR protein domain-containing protein</fullName>
    </recommendedName>
</protein>
<dbReference type="HOGENOM" id="CLU_502287_0_0_6"/>
<dbReference type="PANTHER" id="PTHR38731:SF1">
    <property type="entry name" value="FECR PROTEIN DOMAIN-CONTAINING PROTEIN"/>
    <property type="match status" value="1"/>
</dbReference>
<reference evidence="3 4" key="2">
    <citation type="journal article" date="2013" name="Stand. Genomic Sci.">
        <title>Complete genome sequence of Halorhodospira halophila SL1.</title>
        <authorList>
            <person name="Challacombe J.F."/>
            <person name="Majid S."/>
            <person name="Deole R."/>
            <person name="Brettin T.S."/>
            <person name="Bruce D."/>
            <person name="Delano S.F."/>
            <person name="Detter J.C."/>
            <person name="Gleasner C.D."/>
            <person name="Han C.S."/>
            <person name="Misra M."/>
            <person name="Reitenga K.G."/>
            <person name="Mikhailova N."/>
            <person name="Woyke T."/>
            <person name="Pitluck S."/>
            <person name="Nolan M."/>
            <person name="Land M.L."/>
            <person name="Saunders E."/>
            <person name="Tapia R."/>
            <person name="Lapidus A."/>
            <person name="Ivanova N."/>
            <person name="Hoff W.D."/>
        </authorList>
    </citation>
    <scope>NUCLEOTIDE SEQUENCE [LARGE SCALE GENOMIC DNA]</scope>
    <source>
        <strain evidence="4">DSM 244 / SL1</strain>
    </source>
</reference>
<feature type="domain" description="FecR protein" evidence="2">
    <location>
        <begin position="66"/>
        <end position="156"/>
    </location>
</feature>
<dbReference type="InterPro" id="IPR006860">
    <property type="entry name" value="FecR"/>
</dbReference>
<proteinExistence type="predicted"/>
<dbReference type="Proteomes" id="UP000000647">
    <property type="component" value="Chromosome"/>
</dbReference>
<feature type="region of interest" description="Disordered" evidence="1">
    <location>
        <begin position="212"/>
        <end position="272"/>
    </location>
</feature>
<accession>A1WTT6</accession>
<evidence type="ECO:0000313" key="3">
    <source>
        <dbReference type="EMBL" id="ABM61098.1"/>
    </source>
</evidence>
<evidence type="ECO:0000313" key="4">
    <source>
        <dbReference type="Proteomes" id="UP000000647"/>
    </source>
</evidence>